<dbReference type="SUPFAM" id="SSF53756">
    <property type="entry name" value="UDP-Glycosyltransferase/glycogen phosphorylase"/>
    <property type="match status" value="1"/>
</dbReference>
<name>A0A1G2JCW8_9BACT</name>
<dbReference type="STRING" id="1802229.A2401_03365"/>
<organism evidence="3 4">
    <name type="scientific">Candidatus Staskawiczbacteria bacterium RIFOXYC1_FULL_38_18</name>
    <dbReference type="NCBI Taxonomy" id="1802229"/>
    <lineage>
        <taxon>Bacteria</taxon>
        <taxon>Candidatus Staskawicziibacteriota</taxon>
    </lineage>
</organism>
<evidence type="ECO:0000313" key="4">
    <source>
        <dbReference type="Proteomes" id="UP000177751"/>
    </source>
</evidence>
<evidence type="ECO:0000256" key="1">
    <source>
        <dbReference type="ARBA" id="ARBA00022679"/>
    </source>
</evidence>
<dbReference type="Proteomes" id="UP000177751">
    <property type="component" value="Unassembled WGS sequence"/>
</dbReference>
<dbReference type="AlphaFoldDB" id="A0A1G2JCW8"/>
<proteinExistence type="predicted"/>
<dbReference type="PANTHER" id="PTHR46401">
    <property type="entry name" value="GLYCOSYLTRANSFERASE WBBK-RELATED"/>
    <property type="match status" value="1"/>
</dbReference>
<accession>A0A1G2JCW8</accession>
<sequence>MKNQNKTIYSRFVALKKCFIKKQIIPDKFARIIDAFFNGLHNSFIISKDLARDAIIKSKDVTRDSIIKSSAITKDAIIKSRDLARDSVIKSSAITKDAIIKSRDMARDSAVRSKDLTKDAIIKSRDIARDSIIKSSAITKDAIIKSRDMARDSVIRSKDVARDSIERSKDLTENAIKNAGLIKIYAAFPFVFIKNLIFSISSEIRLRKFAVTEKTDQEAVLDLQKIIVNSENVKQRVKTFYGRDSIVVNPPVETCKMEYKNEKNYWLSVNRLTPEKRIEMQILAFKKMPGETLVVIGGYDDCHAEYAQKLKGMNQDNVFFTNFVDDKDLLVFYSECKGFIATSKDEDFGMNVVEAMASGKPVIAPNEGGYKETIINSKTGILIDDINEDKIIEAINIIGQNPKQYKNACIEQAKKFDTKIFIEKIRKAIL</sequence>
<dbReference type="InterPro" id="IPR001296">
    <property type="entry name" value="Glyco_trans_1"/>
</dbReference>
<feature type="domain" description="Glycosyl transferase family 1" evidence="2">
    <location>
        <begin position="260"/>
        <end position="415"/>
    </location>
</feature>
<evidence type="ECO:0000259" key="2">
    <source>
        <dbReference type="Pfam" id="PF00534"/>
    </source>
</evidence>
<evidence type="ECO:0000313" key="3">
    <source>
        <dbReference type="EMBL" id="OGZ84934.1"/>
    </source>
</evidence>
<reference evidence="3 4" key="1">
    <citation type="journal article" date="2016" name="Nat. Commun.">
        <title>Thousands of microbial genomes shed light on interconnected biogeochemical processes in an aquifer system.</title>
        <authorList>
            <person name="Anantharaman K."/>
            <person name="Brown C.T."/>
            <person name="Hug L.A."/>
            <person name="Sharon I."/>
            <person name="Castelle C.J."/>
            <person name="Probst A.J."/>
            <person name="Thomas B.C."/>
            <person name="Singh A."/>
            <person name="Wilkins M.J."/>
            <person name="Karaoz U."/>
            <person name="Brodie E.L."/>
            <person name="Williams K.H."/>
            <person name="Hubbard S.S."/>
            <person name="Banfield J.F."/>
        </authorList>
    </citation>
    <scope>NUCLEOTIDE SEQUENCE [LARGE SCALE GENOMIC DNA]</scope>
</reference>
<dbReference type="EMBL" id="MHPP01000007">
    <property type="protein sequence ID" value="OGZ84934.1"/>
    <property type="molecule type" value="Genomic_DNA"/>
</dbReference>
<protein>
    <recommendedName>
        <fullName evidence="2">Glycosyl transferase family 1 domain-containing protein</fullName>
    </recommendedName>
</protein>
<dbReference type="PANTHER" id="PTHR46401:SF2">
    <property type="entry name" value="GLYCOSYLTRANSFERASE WBBK-RELATED"/>
    <property type="match status" value="1"/>
</dbReference>
<dbReference type="GO" id="GO:0016757">
    <property type="term" value="F:glycosyltransferase activity"/>
    <property type="evidence" value="ECO:0007669"/>
    <property type="project" value="InterPro"/>
</dbReference>
<keyword evidence="1" id="KW-0808">Transferase</keyword>
<dbReference type="Gene3D" id="3.40.50.2000">
    <property type="entry name" value="Glycogen Phosphorylase B"/>
    <property type="match status" value="1"/>
</dbReference>
<gene>
    <name evidence="3" type="ORF">A2401_03365</name>
</gene>
<comment type="caution">
    <text evidence="3">The sequence shown here is derived from an EMBL/GenBank/DDBJ whole genome shotgun (WGS) entry which is preliminary data.</text>
</comment>
<dbReference type="Pfam" id="PF00534">
    <property type="entry name" value="Glycos_transf_1"/>
    <property type="match status" value="1"/>
</dbReference>